<evidence type="ECO:0000313" key="2">
    <source>
        <dbReference type="Proteomes" id="UP000027138"/>
    </source>
</evidence>
<dbReference type="EMBL" id="KK914222">
    <property type="protein sequence ID" value="KDP46052.1"/>
    <property type="molecule type" value="Genomic_DNA"/>
</dbReference>
<accession>A0A067LCB6</accession>
<gene>
    <name evidence="1" type="ORF">JCGZ_13498</name>
</gene>
<name>A0A067LCB6_JATCU</name>
<keyword evidence="2" id="KW-1185">Reference proteome</keyword>
<protein>
    <submittedName>
        <fullName evidence="1">Uncharacterized protein</fullName>
    </submittedName>
</protein>
<reference evidence="1 2" key="1">
    <citation type="journal article" date="2014" name="PLoS ONE">
        <title>Global Analysis of Gene Expression Profiles in Physic Nut (Jatropha curcas L.) Seedlings Exposed to Salt Stress.</title>
        <authorList>
            <person name="Zhang L."/>
            <person name="Zhang C."/>
            <person name="Wu P."/>
            <person name="Chen Y."/>
            <person name="Li M."/>
            <person name="Jiang H."/>
            <person name="Wu G."/>
        </authorList>
    </citation>
    <scope>NUCLEOTIDE SEQUENCE [LARGE SCALE GENOMIC DNA]</scope>
    <source>
        <strain evidence="2">cv. GZQX0401</strain>
        <tissue evidence="1">Young leaves</tissue>
    </source>
</reference>
<proteinExistence type="predicted"/>
<sequence>MPDCFTKLPSSDMVAGVFWVDTLVADEELPSSDMVTGFLSISCPDLDKKLATDVPSSSKYKEKRIAPMRREKRTTVKNLFTLKNKSLKTTLCTPKSDGSSSSRSDGLQMIKTVTDNMLMTKSMAPAASLASMTLCFLTELRKETCSFSRLVLVQMS</sequence>
<evidence type="ECO:0000313" key="1">
    <source>
        <dbReference type="EMBL" id="KDP46052.1"/>
    </source>
</evidence>
<dbReference type="Proteomes" id="UP000027138">
    <property type="component" value="Unassembled WGS sequence"/>
</dbReference>
<dbReference type="AlphaFoldDB" id="A0A067LCB6"/>
<organism evidence="1 2">
    <name type="scientific">Jatropha curcas</name>
    <name type="common">Barbados nut</name>
    <dbReference type="NCBI Taxonomy" id="180498"/>
    <lineage>
        <taxon>Eukaryota</taxon>
        <taxon>Viridiplantae</taxon>
        <taxon>Streptophyta</taxon>
        <taxon>Embryophyta</taxon>
        <taxon>Tracheophyta</taxon>
        <taxon>Spermatophyta</taxon>
        <taxon>Magnoliopsida</taxon>
        <taxon>eudicotyledons</taxon>
        <taxon>Gunneridae</taxon>
        <taxon>Pentapetalae</taxon>
        <taxon>rosids</taxon>
        <taxon>fabids</taxon>
        <taxon>Malpighiales</taxon>
        <taxon>Euphorbiaceae</taxon>
        <taxon>Crotonoideae</taxon>
        <taxon>Jatropheae</taxon>
        <taxon>Jatropha</taxon>
    </lineage>
</organism>